<evidence type="ECO:0000313" key="2">
    <source>
        <dbReference type="EMBL" id="HJC73324.1"/>
    </source>
</evidence>
<comment type="caution">
    <text evidence="2">The sequence shown here is derived from an EMBL/GenBank/DDBJ whole genome shotgun (WGS) entry which is preliminary data.</text>
</comment>
<evidence type="ECO:0000313" key="3">
    <source>
        <dbReference type="Proteomes" id="UP000823918"/>
    </source>
</evidence>
<dbReference type="InterPro" id="IPR001387">
    <property type="entry name" value="Cro/C1-type_HTH"/>
</dbReference>
<reference evidence="2" key="1">
    <citation type="journal article" date="2021" name="PeerJ">
        <title>Extensive microbial diversity within the chicken gut microbiome revealed by metagenomics and culture.</title>
        <authorList>
            <person name="Gilroy R."/>
            <person name="Ravi A."/>
            <person name="Getino M."/>
            <person name="Pursley I."/>
            <person name="Horton D.L."/>
            <person name="Alikhan N.F."/>
            <person name="Baker D."/>
            <person name="Gharbi K."/>
            <person name="Hall N."/>
            <person name="Watson M."/>
            <person name="Adriaenssens E.M."/>
            <person name="Foster-Nyarko E."/>
            <person name="Jarju S."/>
            <person name="Secka A."/>
            <person name="Antonio M."/>
            <person name="Oren A."/>
            <person name="Chaudhuri R.R."/>
            <person name="La Ragione R."/>
            <person name="Hildebrand F."/>
            <person name="Pallen M.J."/>
        </authorList>
    </citation>
    <scope>NUCLEOTIDE SEQUENCE</scope>
    <source>
        <strain evidence="2">5933</strain>
    </source>
</reference>
<dbReference type="EMBL" id="DWWA01000056">
    <property type="protein sequence ID" value="HJC73324.1"/>
    <property type="molecule type" value="Genomic_DNA"/>
</dbReference>
<feature type="domain" description="HTH cro/C1-type" evidence="1">
    <location>
        <begin position="21"/>
        <end position="61"/>
    </location>
</feature>
<sequence length="71" mass="7893">MRIDRIKLISEMAIQEIKVGELSEKAGVSRVTISAMRSGKSCTKNSAIHVARALGVDVEELLEQPRKEQEQ</sequence>
<dbReference type="Pfam" id="PF13443">
    <property type="entry name" value="HTH_26"/>
    <property type="match status" value="1"/>
</dbReference>
<dbReference type="GO" id="GO:0003677">
    <property type="term" value="F:DNA binding"/>
    <property type="evidence" value="ECO:0007669"/>
    <property type="project" value="InterPro"/>
</dbReference>
<organism evidence="2 3">
    <name type="scientific">Candidatus Ruthenibacterium merdavium</name>
    <dbReference type="NCBI Taxonomy" id="2838752"/>
    <lineage>
        <taxon>Bacteria</taxon>
        <taxon>Bacillati</taxon>
        <taxon>Bacillota</taxon>
        <taxon>Clostridia</taxon>
        <taxon>Eubacteriales</taxon>
        <taxon>Oscillospiraceae</taxon>
        <taxon>Ruthenibacterium</taxon>
    </lineage>
</organism>
<proteinExistence type="predicted"/>
<evidence type="ECO:0000259" key="1">
    <source>
        <dbReference type="PROSITE" id="PS50943"/>
    </source>
</evidence>
<gene>
    <name evidence="2" type="ORF">H9698_11125</name>
</gene>
<name>A0A9D2Q7C2_9FIRM</name>
<dbReference type="Gene3D" id="1.10.260.40">
    <property type="entry name" value="lambda repressor-like DNA-binding domains"/>
    <property type="match status" value="1"/>
</dbReference>
<dbReference type="CDD" id="cd00093">
    <property type="entry name" value="HTH_XRE"/>
    <property type="match status" value="1"/>
</dbReference>
<dbReference type="AlphaFoldDB" id="A0A9D2Q7C2"/>
<dbReference type="PROSITE" id="PS50943">
    <property type="entry name" value="HTH_CROC1"/>
    <property type="match status" value="1"/>
</dbReference>
<dbReference type="SMART" id="SM00530">
    <property type="entry name" value="HTH_XRE"/>
    <property type="match status" value="1"/>
</dbReference>
<protein>
    <submittedName>
        <fullName evidence="2">Helix-turn-helix transcriptional regulator</fullName>
    </submittedName>
</protein>
<reference evidence="2" key="2">
    <citation type="submission" date="2021-04" db="EMBL/GenBank/DDBJ databases">
        <authorList>
            <person name="Gilroy R."/>
        </authorList>
    </citation>
    <scope>NUCLEOTIDE SEQUENCE</scope>
    <source>
        <strain evidence="2">5933</strain>
    </source>
</reference>
<dbReference type="SUPFAM" id="SSF47413">
    <property type="entry name" value="lambda repressor-like DNA-binding domains"/>
    <property type="match status" value="1"/>
</dbReference>
<accession>A0A9D2Q7C2</accession>
<dbReference type="Proteomes" id="UP000823918">
    <property type="component" value="Unassembled WGS sequence"/>
</dbReference>
<dbReference type="InterPro" id="IPR010982">
    <property type="entry name" value="Lambda_DNA-bd_dom_sf"/>
</dbReference>